<reference evidence="3" key="1">
    <citation type="submission" date="2021-01" db="EMBL/GenBank/DDBJ databases">
        <authorList>
            <person name="Corre E."/>
            <person name="Pelletier E."/>
            <person name="Niang G."/>
            <person name="Scheremetjew M."/>
            <person name="Finn R."/>
            <person name="Kale V."/>
            <person name="Holt S."/>
            <person name="Cochrane G."/>
            <person name="Meng A."/>
            <person name="Brown T."/>
            <person name="Cohen L."/>
        </authorList>
    </citation>
    <scope>NUCLEOTIDE SEQUENCE</scope>
    <source>
        <strain evidence="3">CCMP1510</strain>
    </source>
</reference>
<evidence type="ECO:0000313" key="3">
    <source>
        <dbReference type="EMBL" id="CAE0373462.1"/>
    </source>
</evidence>
<accession>A0A7S3K5K9</accession>
<protein>
    <submittedName>
        <fullName evidence="3">Uncharacterized protein</fullName>
    </submittedName>
</protein>
<evidence type="ECO:0000256" key="1">
    <source>
        <dbReference type="SAM" id="MobiDB-lite"/>
    </source>
</evidence>
<evidence type="ECO:0000256" key="2">
    <source>
        <dbReference type="SAM" id="Phobius"/>
    </source>
</evidence>
<feature type="compositionally biased region" description="Basic residues" evidence="1">
    <location>
        <begin position="174"/>
        <end position="186"/>
    </location>
</feature>
<feature type="transmembrane region" description="Helical" evidence="2">
    <location>
        <begin position="46"/>
        <end position="63"/>
    </location>
</feature>
<sequence>MAHSQQKEHGDVLSHVGAVVVERSIHLAAETSMVPLFAEATGYHKIESYGLGLGLLLVAFMAFQSWRRMKSEFSKQRFGKSTLLFGGATCCDLIDAIVHILVLNILPIAHNISAHSVEKLGHGAALFSIALVVLAEIKSVSNGEESNNSKRRGRLASSVSSTSRRKGGSSGSNYRRKRDHQKQKRS</sequence>
<feature type="transmembrane region" description="Helical" evidence="2">
    <location>
        <begin position="120"/>
        <end position="137"/>
    </location>
</feature>
<dbReference type="AlphaFoldDB" id="A0A7S3K5K9"/>
<proteinExistence type="predicted"/>
<organism evidence="3">
    <name type="scientific">Aureoumbra lagunensis</name>
    <dbReference type="NCBI Taxonomy" id="44058"/>
    <lineage>
        <taxon>Eukaryota</taxon>
        <taxon>Sar</taxon>
        <taxon>Stramenopiles</taxon>
        <taxon>Ochrophyta</taxon>
        <taxon>Pelagophyceae</taxon>
        <taxon>Pelagomonadales</taxon>
        <taxon>Aureoumbra</taxon>
    </lineage>
</organism>
<keyword evidence="2" id="KW-0472">Membrane</keyword>
<feature type="region of interest" description="Disordered" evidence="1">
    <location>
        <begin position="143"/>
        <end position="186"/>
    </location>
</feature>
<feature type="transmembrane region" description="Helical" evidence="2">
    <location>
        <begin position="83"/>
        <end position="108"/>
    </location>
</feature>
<dbReference type="EMBL" id="HBIJ01021936">
    <property type="protein sequence ID" value="CAE0373462.1"/>
    <property type="molecule type" value="Transcribed_RNA"/>
</dbReference>
<keyword evidence="2" id="KW-0812">Transmembrane</keyword>
<gene>
    <name evidence="3" type="ORF">ALAG00032_LOCUS14263</name>
</gene>
<name>A0A7S3K5K9_9STRA</name>
<keyword evidence="2" id="KW-1133">Transmembrane helix</keyword>